<dbReference type="Proteomes" id="UP000261704">
    <property type="component" value="Chromosome"/>
</dbReference>
<evidence type="ECO:0008006" key="4">
    <source>
        <dbReference type="Google" id="ProtNLM"/>
    </source>
</evidence>
<evidence type="ECO:0000313" key="3">
    <source>
        <dbReference type="Proteomes" id="UP000261704"/>
    </source>
</evidence>
<reference evidence="2 3" key="1">
    <citation type="submission" date="2018-09" db="EMBL/GenBank/DDBJ databases">
        <title>Profundibacter amoris BAR1 gen. nov., sp. nov., a new member of the Roseobacter clade isolated at Lokis Castle Vent Field on the Arctic Mid-Oceanic Ridge.</title>
        <authorList>
            <person name="Le Moine Bauer S."/>
            <person name="Sjoeberg A.G."/>
            <person name="L'Haridon S."/>
            <person name="Stokke R."/>
            <person name="Roalkvam I."/>
            <person name="Steen I.H."/>
            <person name="Dahle H."/>
        </authorList>
    </citation>
    <scope>NUCLEOTIDE SEQUENCE [LARGE SCALE GENOMIC DNA]</scope>
    <source>
        <strain evidence="2 3">BAR1</strain>
    </source>
</reference>
<sequence>MKKKMIIGVLAAALLAGSANAETYECKVKARGPDFGWISKTLVFHIPFRFSKTTVENTLIKATGQTTVHADLSMYSKKRITLSWVLKGVLGRNGENLGKFTYRATTSVKGLKNDRHQTIPRWMYRLTILKARGNKAIVSAQAAGYFGSLGASGKCRVSK</sequence>
<evidence type="ECO:0000313" key="2">
    <source>
        <dbReference type="EMBL" id="AXX97528.1"/>
    </source>
</evidence>
<protein>
    <recommendedName>
        <fullName evidence="4">DUF3108 domain-containing protein</fullName>
    </recommendedName>
</protein>
<organism evidence="2 3">
    <name type="scientific">Profundibacter amoris</name>
    <dbReference type="NCBI Taxonomy" id="2171755"/>
    <lineage>
        <taxon>Bacteria</taxon>
        <taxon>Pseudomonadati</taxon>
        <taxon>Pseudomonadota</taxon>
        <taxon>Alphaproteobacteria</taxon>
        <taxon>Rhodobacterales</taxon>
        <taxon>Paracoccaceae</taxon>
        <taxon>Profundibacter</taxon>
    </lineage>
</organism>
<dbReference type="RefSeq" id="WP_118942185.1">
    <property type="nucleotide sequence ID" value="NZ_CP032125.1"/>
</dbReference>
<keyword evidence="3" id="KW-1185">Reference proteome</keyword>
<accession>A0A347UFA0</accession>
<evidence type="ECO:0000256" key="1">
    <source>
        <dbReference type="SAM" id="SignalP"/>
    </source>
</evidence>
<feature type="signal peptide" evidence="1">
    <location>
        <begin position="1"/>
        <end position="21"/>
    </location>
</feature>
<keyword evidence="1" id="KW-0732">Signal</keyword>
<gene>
    <name evidence="2" type="ORF">BAR1_06005</name>
</gene>
<feature type="chain" id="PRO_5016913783" description="DUF3108 domain-containing protein" evidence="1">
    <location>
        <begin position="22"/>
        <end position="159"/>
    </location>
</feature>
<name>A0A347UFA0_9RHOB</name>
<proteinExistence type="predicted"/>
<dbReference type="KEGG" id="pamo:BAR1_06005"/>
<dbReference type="AlphaFoldDB" id="A0A347UFA0"/>
<dbReference type="EMBL" id="CP032125">
    <property type="protein sequence ID" value="AXX97528.1"/>
    <property type="molecule type" value="Genomic_DNA"/>
</dbReference>